<protein>
    <submittedName>
        <fullName evidence="2">Uncharacterized protein</fullName>
    </submittedName>
</protein>
<dbReference type="AlphaFoldDB" id="A0A8J3XY88"/>
<evidence type="ECO:0000256" key="1">
    <source>
        <dbReference type="SAM" id="MobiDB-lite"/>
    </source>
</evidence>
<accession>A0A8J3XY88</accession>
<keyword evidence="3" id="KW-1185">Reference proteome</keyword>
<sequence>MLGRAGLPRPPLPPLLGRPNTSGYGAAPLTVRHGHAPAAHTYGASPWRTPKGTPPRHGRTPAAQSPNGTPPRRGYNPQTVTCAAALRRPQEDDPIEGDGPRGIRPR</sequence>
<feature type="region of interest" description="Disordered" evidence="1">
    <location>
        <begin position="1"/>
        <end position="106"/>
    </location>
</feature>
<name>A0A8J3XY88_9ACTN</name>
<dbReference type="EMBL" id="BOOR01000043">
    <property type="protein sequence ID" value="GII56931.1"/>
    <property type="molecule type" value="Genomic_DNA"/>
</dbReference>
<proteinExistence type="predicted"/>
<evidence type="ECO:0000313" key="2">
    <source>
        <dbReference type="EMBL" id="GII56931.1"/>
    </source>
</evidence>
<evidence type="ECO:0000313" key="3">
    <source>
        <dbReference type="Proteomes" id="UP000605992"/>
    </source>
</evidence>
<gene>
    <name evidence="2" type="ORF">Pth03_53200</name>
</gene>
<comment type="caution">
    <text evidence="2">The sequence shown here is derived from an EMBL/GenBank/DDBJ whole genome shotgun (WGS) entry which is preliminary data.</text>
</comment>
<organism evidence="2 3">
    <name type="scientific">Planotetraspora thailandica</name>
    <dbReference type="NCBI Taxonomy" id="487172"/>
    <lineage>
        <taxon>Bacteria</taxon>
        <taxon>Bacillati</taxon>
        <taxon>Actinomycetota</taxon>
        <taxon>Actinomycetes</taxon>
        <taxon>Streptosporangiales</taxon>
        <taxon>Streptosporangiaceae</taxon>
        <taxon>Planotetraspora</taxon>
    </lineage>
</organism>
<reference evidence="2" key="1">
    <citation type="submission" date="2021-01" db="EMBL/GenBank/DDBJ databases">
        <title>Whole genome shotgun sequence of Planotetraspora thailandica NBRC 104271.</title>
        <authorList>
            <person name="Komaki H."/>
            <person name="Tamura T."/>
        </authorList>
    </citation>
    <scope>NUCLEOTIDE SEQUENCE</scope>
    <source>
        <strain evidence="2">NBRC 104271</strain>
    </source>
</reference>
<dbReference type="Proteomes" id="UP000605992">
    <property type="component" value="Unassembled WGS sequence"/>
</dbReference>